<keyword evidence="5" id="KW-1185">Reference proteome</keyword>
<dbReference type="InterPro" id="IPR010750">
    <property type="entry name" value="SGF29_tudor-like_dom"/>
</dbReference>
<evidence type="ECO:0000313" key="4">
    <source>
        <dbReference type="JaponicusDB" id="SJAG_00184"/>
    </source>
</evidence>
<evidence type="ECO:0000259" key="2">
    <source>
        <dbReference type="PROSITE" id="PS51518"/>
    </source>
</evidence>
<evidence type="ECO:0000313" key="5">
    <source>
        <dbReference type="Proteomes" id="UP000001744"/>
    </source>
</evidence>
<organism evidence="3 5">
    <name type="scientific">Schizosaccharomyces japonicus (strain yFS275 / FY16936)</name>
    <name type="common">Fission yeast</name>
    <dbReference type="NCBI Taxonomy" id="402676"/>
    <lineage>
        <taxon>Eukaryota</taxon>
        <taxon>Fungi</taxon>
        <taxon>Dikarya</taxon>
        <taxon>Ascomycota</taxon>
        <taxon>Taphrinomycotina</taxon>
        <taxon>Schizosaccharomycetes</taxon>
        <taxon>Schizosaccharomycetales</taxon>
        <taxon>Schizosaccharomycetaceae</taxon>
        <taxon>Schizosaccharomyces</taxon>
    </lineage>
</organism>
<protein>
    <submittedName>
        <fullName evidence="3">SAGA complex subunit Sgf29</fullName>
    </submittedName>
</protein>
<dbReference type="VEuPathDB" id="FungiDB:SJAG_00184"/>
<dbReference type="GO" id="GO:0140002">
    <property type="term" value="F:histone H3K4me3 reader activity"/>
    <property type="evidence" value="ECO:0007669"/>
    <property type="project" value="EnsemblFungi"/>
</dbReference>
<dbReference type="OrthoDB" id="10265994at2759"/>
<dbReference type="InterPro" id="IPR047288">
    <property type="entry name" value="Tudor_SGF29_rpt1"/>
</dbReference>
<dbReference type="GO" id="GO:0000124">
    <property type="term" value="C:SAGA complex"/>
    <property type="evidence" value="ECO:0000318"/>
    <property type="project" value="GO_Central"/>
</dbReference>
<dbReference type="Gene3D" id="2.30.30.140">
    <property type="match status" value="1"/>
</dbReference>
<dbReference type="PANTHER" id="PTHR21539">
    <property type="entry name" value="SAGA-ASSOCIATED FACTOR 29"/>
    <property type="match status" value="1"/>
</dbReference>
<name>B6JXP3_SCHJY</name>
<dbReference type="JaponicusDB" id="SJAG_00184">
    <property type="gene designation" value="sgf29"/>
</dbReference>
<reference evidence="3 5" key="1">
    <citation type="journal article" date="2011" name="Science">
        <title>Comparative functional genomics of the fission yeasts.</title>
        <authorList>
            <person name="Rhind N."/>
            <person name="Chen Z."/>
            <person name="Yassour M."/>
            <person name="Thompson D.A."/>
            <person name="Haas B.J."/>
            <person name="Habib N."/>
            <person name="Wapinski I."/>
            <person name="Roy S."/>
            <person name="Lin M.F."/>
            <person name="Heiman D.I."/>
            <person name="Young S.K."/>
            <person name="Furuya K."/>
            <person name="Guo Y."/>
            <person name="Pidoux A."/>
            <person name="Chen H.M."/>
            <person name="Robbertse B."/>
            <person name="Goldberg J.M."/>
            <person name="Aoki K."/>
            <person name="Bayne E.H."/>
            <person name="Berlin A.M."/>
            <person name="Desjardins C.A."/>
            <person name="Dobbs E."/>
            <person name="Dukaj L."/>
            <person name="Fan L."/>
            <person name="FitzGerald M.G."/>
            <person name="French C."/>
            <person name="Gujja S."/>
            <person name="Hansen K."/>
            <person name="Keifenheim D."/>
            <person name="Levin J.Z."/>
            <person name="Mosher R.A."/>
            <person name="Mueller C.A."/>
            <person name="Pfiffner J."/>
            <person name="Priest M."/>
            <person name="Russ C."/>
            <person name="Smialowska A."/>
            <person name="Swoboda P."/>
            <person name="Sykes S.M."/>
            <person name="Vaughn M."/>
            <person name="Vengrova S."/>
            <person name="Yoder R."/>
            <person name="Zeng Q."/>
            <person name="Allshire R."/>
            <person name="Baulcombe D."/>
            <person name="Birren B.W."/>
            <person name="Brown W."/>
            <person name="Ekwall K."/>
            <person name="Kellis M."/>
            <person name="Leatherwood J."/>
            <person name="Levin H."/>
            <person name="Margalit H."/>
            <person name="Martienssen R."/>
            <person name="Nieduszynski C.A."/>
            <person name="Spatafora J.W."/>
            <person name="Friedman N."/>
            <person name="Dalgaard J.Z."/>
            <person name="Baumann P."/>
            <person name="Niki H."/>
            <person name="Regev A."/>
            <person name="Nusbaum C."/>
        </authorList>
    </citation>
    <scope>NUCLEOTIDE SEQUENCE [LARGE SCALE GENOMIC DNA]</scope>
    <source>
        <strain evidence="5">yFS275 / FY16936</strain>
    </source>
</reference>
<evidence type="ECO:0000313" key="3">
    <source>
        <dbReference type="EMBL" id="EEB05187.1"/>
    </source>
</evidence>
<dbReference type="OMA" id="QKECHET"/>
<evidence type="ECO:0000256" key="1">
    <source>
        <dbReference type="SAM" id="MobiDB-lite"/>
    </source>
</evidence>
<dbReference type="GO" id="GO:0045944">
    <property type="term" value="P:positive regulation of transcription by RNA polymerase II"/>
    <property type="evidence" value="ECO:0007669"/>
    <property type="project" value="EnsemblFungi"/>
</dbReference>
<dbReference type="GO" id="GO:0046695">
    <property type="term" value="C:SLIK (SAGA-like) complex"/>
    <property type="evidence" value="ECO:0007669"/>
    <property type="project" value="EnsemblFungi"/>
</dbReference>
<dbReference type="AlphaFoldDB" id="B6JXP3"/>
<dbReference type="eggNOG" id="KOG3038">
    <property type="taxonomic scope" value="Eukaryota"/>
</dbReference>
<dbReference type="EMBL" id="KE651166">
    <property type="protein sequence ID" value="EEB05187.1"/>
    <property type="molecule type" value="Genomic_DNA"/>
</dbReference>
<feature type="region of interest" description="Disordered" evidence="1">
    <location>
        <begin position="88"/>
        <end position="115"/>
    </location>
</feature>
<dbReference type="GO" id="GO:0140671">
    <property type="term" value="C:ADA complex"/>
    <property type="evidence" value="ECO:0007669"/>
    <property type="project" value="EnsemblFungi"/>
</dbReference>
<dbReference type="Proteomes" id="UP000001744">
    <property type="component" value="Unassembled WGS sequence"/>
</dbReference>
<accession>B6JXP3</accession>
<dbReference type="PANTHER" id="PTHR21539:SF0">
    <property type="entry name" value="SAGA-ASSOCIATED FACTOR 29"/>
    <property type="match status" value="1"/>
</dbReference>
<gene>
    <name evidence="4" type="primary">sgf29</name>
    <name evidence="3" type="ORF">SJAG_00184</name>
</gene>
<dbReference type="GO" id="GO:0008104">
    <property type="term" value="P:intracellular protein localization"/>
    <property type="evidence" value="ECO:0007669"/>
    <property type="project" value="EnsemblFungi"/>
</dbReference>
<dbReference type="CDD" id="cd20393">
    <property type="entry name" value="Tudor_SGF29_rpt1"/>
    <property type="match status" value="1"/>
</dbReference>
<feature type="domain" description="SGF29 C-terminal" evidence="2">
    <location>
        <begin position="113"/>
        <end position="248"/>
    </location>
</feature>
<dbReference type="InterPro" id="IPR037802">
    <property type="entry name" value="SGF29"/>
</dbReference>
<proteinExistence type="predicted"/>
<dbReference type="PROSITE" id="PS51518">
    <property type="entry name" value="SGF29_C"/>
    <property type="match status" value="1"/>
</dbReference>
<dbReference type="HOGENOM" id="CLU_023535_2_0_1"/>
<dbReference type="Pfam" id="PF07039">
    <property type="entry name" value="SGF29_Tudor"/>
    <property type="match status" value="1"/>
</dbReference>
<dbReference type="GO" id="GO:0072742">
    <property type="term" value="P:SAGA complex localization to transcription regulatory region"/>
    <property type="evidence" value="ECO:0007669"/>
    <property type="project" value="EnsemblFungi"/>
</dbReference>
<sequence length="248" mass="28383">MARQNVVEEEVESLWKKIHFGLRPLHNIFEEQSERAKRVNENVHNPEKRLKLCEEALKTYIQEEKLVKQVILSMERIVGLIEKAHDQTEYMNSSPLTRSRRNRSQSVSRSSPQPPVFSKGDVVAFRLPRSRNQDGGYWIQCIITKVIGEGSKQRFEVQDPEPDDDGNPGQVYRATASNLIYIPKDSAGLLELAPGTTVLARYPETTTFYKAEVIETLKNGSCKLHFEGEEEIGKETIVERRLILNCSK</sequence>
<dbReference type="STRING" id="402676.B6JXP3"/>
<dbReference type="RefSeq" id="XP_002171480.1">
    <property type="nucleotide sequence ID" value="XM_002171444.2"/>
</dbReference>
<dbReference type="GeneID" id="7047772"/>